<dbReference type="AlphaFoldDB" id="A0A4R8R181"/>
<feature type="compositionally biased region" description="Low complexity" evidence="5">
    <location>
        <begin position="127"/>
        <end position="138"/>
    </location>
</feature>
<dbReference type="GO" id="GO:0008270">
    <property type="term" value="F:zinc ion binding"/>
    <property type="evidence" value="ECO:0007669"/>
    <property type="project" value="InterPro"/>
</dbReference>
<feature type="compositionally biased region" description="Gly residues" evidence="5">
    <location>
        <begin position="139"/>
        <end position="150"/>
    </location>
</feature>
<dbReference type="Gene3D" id="4.10.240.10">
    <property type="entry name" value="Zn(2)-C6 fungal-type DNA-binding domain"/>
    <property type="match status" value="1"/>
</dbReference>
<feature type="region of interest" description="Disordered" evidence="5">
    <location>
        <begin position="186"/>
        <end position="210"/>
    </location>
</feature>
<name>A0A4R8R181_COLTR</name>
<dbReference type="GO" id="GO:0005634">
    <property type="term" value="C:nucleus"/>
    <property type="evidence" value="ECO:0007669"/>
    <property type="project" value="TreeGrafter"/>
</dbReference>
<dbReference type="SUPFAM" id="SSF57701">
    <property type="entry name" value="Zn2/Cys6 DNA-binding domain"/>
    <property type="match status" value="1"/>
</dbReference>
<dbReference type="Pfam" id="PF00172">
    <property type="entry name" value="Zn_clus"/>
    <property type="match status" value="1"/>
</dbReference>
<keyword evidence="4" id="KW-0539">Nucleus</keyword>
<feature type="domain" description="Zn(2)-C6 fungal-type" evidence="6">
    <location>
        <begin position="26"/>
        <end position="55"/>
    </location>
</feature>
<dbReference type="GO" id="GO:0000981">
    <property type="term" value="F:DNA-binding transcription factor activity, RNA polymerase II-specific"/>
    <property type="evidence" value="ECO:0007669"/>
    <property type="project" value="InterPro"/>
</dbReference>
<dbReference type="CDD" id="cd00067">
    <property type="entry name" value="GAL4"/>
    <property type="match status" value="1"/>
</dbReference>
<dbReference type="PANTHER" id="PTHR47424">
    <property type="entry name" value="REGULATORY PROTEIN GAL4"/>
    <property type="match status" value="1"/>
</dbReference>
<keyword evidence="2" id="KW-0805">Transcription regulation</keyword>
<comment type="caution">
    <text evidence="7">The sequence shown here is derived from an EMBL/GenBank/DDBJ whole genome shotgun (WGS) entry which is preliminary data.</text>
</comment>
<dbReference type="PANTHER" id="PTHR47424:SF15">
    <property type="entry name" value="ZN(II)2CYS6 TRANSCRIPTION FACTOR (EUROFUNG)"/>
    <property type="match status" value="1"/>
</dbReference>
<dbReference type="SMART" id="SM00906">
    <property type="entry name" value="Fungal_trans"/>
    <property type="match status" value="1"/>
</dbReference>
<dbReference type="InterPro" id="IPR001138">
    <property type="entry name" value="Zn2Cys6_DnaBD"/>
</dbReference>
<dbReference type="Pfam" id="PF04082">
    <property type="entry name" value="Fungal_trans"/>
    <property type="match status" value="1"/>
</dbReference>
<dbReference type="GO" id="GO:0000978">
    <property type="term" value="F:RNA polymerase II cis-regulatory region sequence-specific DNA binding"/>
    <property type="evidence" value="ECO:0007669"/>
    <property type="project" value="TreeGrafter"/>
</dbReference>
<keyword evidence="8" id="KW-1185">Reference proteome</keyword>
<dbReference type="PROSITE" id="PS00463">
    <property type="entry name" value="ZN2_CY6_FUNGAL_1"/>
    <property type="match status" value="1"/>
</dbReference>
<evidence type="ECO:0000256" key="1">
    <source>
        <dbReference type="ARBA" id="ARBA00022723"/>
    </source>
</evidence>
<dbReference type="SMART" id="SM00066">
    <property type="entry name" value="GAL4"/>
    <property type="match status" value="1"/>
</dbReference>
<dbReference type="CDD" id="cd12148">
    <property type="entry name" value="fungal_TF_MHR"/>
    <property type="match status" value="1"/>
</dbReference>
<dbReference type="InterPro" id="IPR051127">
    <property type="entry name" value="Fungal_SecMet_Regulators"/>
</dbReference>
<keyword evidence="3" id="KW-0804">Transcription</keyword>
<dbReference type="STRING" id="5466.A0A4R8R181"/>
<keyword evidence="1" id="KW-0479">Metal-binding</keyword>
<dbReference type="Proteomes" id="UP000295703">
    <property type="component" value="Unassembled WGS sequence"/>
</dbReference>
<evidence type="ECO:0000256" key="2">
    <source>
        <dbReference type="ARBA" id="ARBA00023015"/>
    </source>
</evidence>
<sequence length="749" mass="82028">MDKAAEAQRTTQNSGIKVRRPRAARACDLCRAKKNKCDELYPCTYCKNRGAACVYKGQDMSRRLYTPEYVRHLEEQVKSLSALAESHKSHSSSADNSSITTSSGPDLPSAAAAASASFTPEDASLQRRPSPRSTTAGSPSGGGGGGGGGTRSRNAAGQEVSGVNRHTRNVEFYGSSSSVALLSHVQRTGEEPVVSNDGGGDSDAGTLLSNLHNPAFSSPAAAAAAAADGQDAAVPAPPDRLTARAAAMASATMTTTTTTTTTHYPQCRCFLQNFFSSIHYVHPILDRKTFFDRCEALWSKPGQVAAATAATASSFVALYYSILSLGALIGVREDEAIDGIENLQWSRRFFDEAKRRCDELGMVTDLEMVQCYFFLAKVCQNELNAHWAYMYVGLAVRTALAMGINREPGPGSNKDPAELRAETRTWWGLYSLETEMSFSMGRPDTLGADLYHNRQFPVIGETDNEYSGASELVDPPSCAIIKSMVDYSKVIRSVCLGIYLPETTVPRTVALAHQIDRDLDKWAESLPEPIRPTGSVQPRSLKSAREAQWMKRQRLVLTMRYLNLKILLFGSILLTSSSAERASIPGSHEGVQKCLESAKQTIDIIYQTYQHHDFFRTWFYNTTYTVFAASMILVYVTQEATEPELQPLLKLVGMAIEILETMDECVVALRSAKLLHKAIEKADKKFSASTPSAVHIPAMPPADAMLQLNHYWGPLNILDNEMDFGFAMQFADFEGTNSLFMSLDDQRTM</sequence>
<evidence type="ECO:0000259" key="6">
    <source>
        <dbReference type="PROSITE" id="PS50048"/>
    </source>
</evidence>
<dbReference type="InterPro" id="IPR036864">
    <property type="entry name" value="Zn2-C6_fun-type_DNA-bd_sf"/>
</dbReference>
<dbReference type="GO" id="GO:0006351">
    <property type="term" value="P:DNA-templated transcription"/>
    <property type="evidence" value="ECO:0007669"/>
    <property type="project" value="InterPro"/>
</dbReference>
<gene>
    <name evidence="7" type="primary">thi1</name>
    <name evidence="7" type="ORF">CTRI78_v007779</name>
</gene>
<proteinExistence type="predicted"/>
<evidence type="ECO:0000313" key="7">
    <source>
        <dbReference type="EMBL" id="TDZ49882.1"/>
    </source>
</evidence>
<feature type="region of interest" description="Disordered" evidence="5">
    <location>
        <begin position="81"/>
        <end position="169"/>
    </location>
</feature>
<evidence type="ECO:0000256" key="4">
    <source>
        <dbReference type="ARBA" id="ARBA00023242"/>
    </source>
</evidence>
<dbReference type="PROSITE" id="PS50048">
    <property type="entry name" value="ZN2_CY6_FUNGAL_2"/>
    <property type="match status" value="1"/>
</dbReference>
<dbReference type="GO" id="GO:0000435">
    <property type="term" value="P:positive regulation of transcription from RNA polymerase II promoter by galactose"/>
    <property type="evidence" value="ECO:0007669"/>
    <property type="project" value="TreeGrafter"/>
</dbReference>
<organism evidence="7 8">
    <name type="scientific">Colletotrichum trifolii</name>
    <dbReference type="NCBI Taxonomy" id="5466"/>
    <lineage>
        <taxon>Eukaryota</taxon>
        <taxon>Fungi</taxon>
        <taxon>Dikarya</taxon>
        <taxon>Ascomycota</taxon>
        <taxon>Pezizomycotina</taxon>
        <taxon>Sordariomycetes</taxon>
        <taxon>Hypocreomycetidae</taxon>
        <taxon>Glomerellales</taxon>
        <taxon>Glomerellaceae</taxon>
        <taxon>Colletotrichum</taxon>
        <taxon>Colletotrichum orbiculare species complex</taxon>
    </lineage>
</organism>
<dbReference type="EMBL" id="RYZW01000086">
    <property type="protein sequence ID" value="TDZ49882.1"/>
    <property type="molecule type" value="Genomic_DNA"/>
</dbReference>
<evidence type="ECO:0000313" key="8">
    <source>
        <dbReference type="Proteomes" id="UP000295703"/>
    </source>
</evidence>
<evidence type="ECO:0000256" key="3">
    <source>
        <dbReference type="ARBA" id="ARBA00023163"/>
    </source>
</evidence>
<feature type="region of interest" description="Disordered" evidence="5">
    <location>
        <begin position="1"/>
        <end position="22"/>
    </location>
</feature>
<accession>A0A4R8R181</accession>
<dbReference type="InterPro" id="IPR007219">
    <property type="entry name" value="XnlR_reg_dom"/>
</dbReference>
<feature type="compositionally biased region" description="Low complexity" evidence="5">
    <location>
        <begin position="91"/>
        <end position="117"/>
    </location>
</feature>
<evidence type="ECO:0000256" key="5">
    <source>
        <dbReference type="SAM" id="MobiDB-lite"/>
    </source>
</evidence>
<reference evidence="7 8" key="1">
    <citation type="submission" date="2018-12" db="EMBL/GenBank/DDBJ databases">
        <title>Genome sequence and assembly of Colletotrichum trifolii.</title>
        <authorList>
            <person name="Gan P."/>
            <person name="Shirasu K."/>
        </authorList>
    </citation>
    <scope>NUCLEOTIDE SEQUENCE [LARGE SCALE GENOMIC DNA]</scope>
    <source>
        <strain evidence="7 8">543-2</strain>
    </source>
</reference>
<protein>
    <submittedName>
        <fullName evidence="7">Thiamine repressible genes regulatory protein thi1</fullName>
    </submittedName>
</protein>